<evidence type="ECO:0000313" key="8">
    <source>
        <dbReference type="Proteomes" id="UP001242903"/>
    </source>
</evidence>
<feature type="transmembrane region" description="Helical" evidence="6">
    <location>
        <begin position="20"/>
        <end position="38"/>
    </location>
</feature>
<comment type="caution">
    <text evidence="7">The sequence shown here is derived from an EMBL/GenBank/DDBJ whole genome shotgun (WGS) entry which is preliminary data.</text>
</comment>
<protein>
    <submittedName>
        <fullName evidence="7">MFS transporter</fullName>
    </submittedName>
</protein>
<keyword evidence="5 6" id="KW-0472">Membrane</keyword>
<gene>
    <name evidence="7" type="ORF">QUE93_09335</name>
</gene>
<dbReference type="Gene3D" id="1.20.1250.20">
    <property type="entry name" value="MFS general substrate transporter like domains"/>
    <property type="match status" value="1"/>
</dbReference>
<evidence type="ECO:0000256" key="4">
    <source>
        <dbReference type="ARBA" id="ARBA00022989"/>
    </source>
</evidence>
<evidence type="ECO:0000256" key="5">
    <source>
        <dbReference type="ARBA" id="ARBA00023136"/>
    </source>
</evidence>
<comment type="subcellular location">
    <subcellularLocation>
        <location evidence="1">Endomembrane system</location>
        <topology evidence="1">Multi-pass membrane protein</topology>
    </subcellularLocation>
</comment>
<dbReference type="PANTHER" id="PTHR23519">
    <property type="entry name" value="AUTOPHAGY-RELATED PROTEIN 22"/>
    <property type="match status" value="1"/>
</dbReference>
<dbReference type="InterPro" id="IPR050495">
    <property type="entry name" value="ATG22/LtaA_families"/>
</dbReference>
<keyword evidence="3 6" id="KW-0812">Transmembrane</keyword>
<proteinExistence type="predicted"/>
<dbReference type="SUPFAM" id="SSF103473">
    <property type="entry name" value="MFS general substrate transporter"/>
    <property type="match status" value="1"/>
</dbReference>
<reference evidence="7 8" key="1">
    <citation type="submission" date="2023-06" db="EMBL/GenBank/DDBJ databases">
        <title>Draft Genome Sequences of lactic acid bacteria strains isolated from fermented milk products.</title>
        <authorList>
            <person name="Elcheninov A.G."/>
            <person name="Klyukina A."/>
            <person name="Zayulina K.S."/>
            <person name="Gavirova L.A."/>
            <person name="Shcherbakova P.A."/>
            <person name="Shestakov A.I."/>
            <person name="Kublanov I.V."/>
            <person name="Kochetkova T.V."/>
        </authorList>
    </citation>
    <scope>NUCLEOTIDE SEQUENCE [LARGE SCALE GENOMIC DNA]</scope>
    <source>
        <strain evidence="7 8">TOM.81</strain>
    </source>
</reference>
<evidence type="ECO:0000256" key="6">
    <source>
        <dbReference type="SAM" id="Phobius"/>
    </source>
</evidence>
<dbReference type="RefSeq" id="WP_289457023.1">
    <property type="nucleotide sequence ID" value="NZ_JAUCAQ010000023.1"/>
</dbReference>
<dbReference type="InterPro" id="IPR036259">
    <property type="entry name" value="MFS_trans_sf"/>
</dbReference>
<dbReference type="PANTHER" id="PTHR23519:SF1">
    <property type="entry name" value="AUTOPHAGY-RELATED PROTEIN 22"/>
    <property type="match status" value="1"/>
</dbReference>
<keyword evidence="2" id="KW-0813">Transport</keyword>
<keyword evidence="8" id="KW-1185">Reference proteome</keyword>
<evidence type="ECO:0000256" key="1">
    <source>
        <dbReference type="ARBA" id="ARBA00004127"/>
    </source>
</evidence>
<dbReference type="InterPro" id="IPR024671">
    <property type="entry name" value="Atg22-like"/>
</dbReference>
<dbReference type="Pfam" id="PF11700">
    <property type="entry name" value="ATG22"/>
    <property type="match status" value="1"/>
</dbReference>
<dbReference type="EMBL" id="JAUCAQ010000023">
    <property type="protein sequence ID" value="MDM7647216.1"/>
    <property type="molecule type" value="Genomic_DNA"/>
</dbReference>
<evidence type="ECO:0000256" key="2">
    <source>
        <dbReference type="ARBA" id="ARBA00022448"/>
    </source>
</evidence>
<accession>A0ABT7S0X8</accession>
<sequence>MSKVIQKFSSAEKGWMLYDWANSGFSLIVVTAVLPLWLESVGHNVNLSTAQTTSWWSYANSFSTLIVAICSPILGALADFKGWKKPSWFIATMLGVVTTLTCDGP</sequence>
<name>A0ABT7S0X8_9LACO</name>
<feature type="transmembrane region" description="Helical" evidence="6">
    <location>
        <begin position="58"/>
        <end position="78"/>
    </location>
</feature>
<keyword evidence="4 6" id="KW-1133">Transmembrane helix</keyword>
<evidence type="ECO:0000313" key="7">
    <source>
        <dbReference type="EMBL" id="MDM7647216.1"/>
    </source>
</evidence>
<evidence type="ECO:0000256" key="3">
    <source>
        <dbReference type="ARBA" id="ARBA00022692"/>
    </source>
</evidence>
<dbReference type="Proteomes" id="UP001242903">
    <property type="component" value="Unassembled WGS sequence"/>
</dbReference>
<organism evidence="7 8">
    <name type="scientific">Leuconostoc falkenbergense</name>
    <dbReference type="NCBI Taxonomy" id="2766470"/>
    <lineage>
        <taxon>Bacteria</taxon>
        <taxon>Bacillati</taxon>
        <taxon>Bacillota</taxon>
        <taxon>Bacilli</taxon>
        <taxon>Lactobacillales</taxon>
        <taxon>Lactobacillaceae</taxon>
        <taxon>Leuconostoc</taxon>
    </lineage>
</organism>